<reference evidence="1 2" key="1">
    <citation type="journal article" date="2013" name="ISME J.">
        <title>A metabolic model for members of the genus Tetrasphaera involved in enhanced biological phosphorus removal.</title>
        <authorList>
            <person name="Kristiansen R."/>
            <person name="Nguyen H.T.T."/>
            <person name="Saunders A.M."/>
            <person name="Nielsen J.L."/>
            <person name="Wimmer R."/>
            <person name="Le V.Q."/>
            <person name="McIlroy S.J."/>
            <person name="Petrovski S."/>
            <person name="Seviour R.J."/>
            <person name="Calteau A."/>
            <person name="Nielsen K.L."/>
            <person name="Nielsen P.H."/>
        </authorList>
    </citation>
    <scope>NUCLEOTIDE SEQUENCE [LARGE SCALE GENOMIC DNA]</scope>
    <source>
        <strain evidence="1 2">Lp2</strain>
    </source>
</reference>
<comment type="caution">
    <text evidence="1">The sequence shown here is derived from an EMBL/GenBank/DDBJ whole genome shotgun (WGS) entry which is preliminary data.</text>
</comment>
<dbReference type="Proteomes" id="UP000013167">
    <property type="component" value="Unassembled WGS sequence"/>
</dbReference>
<keyword evidence="2" id="KW-1185">Reference proteome</keyword>
<name>N0E312_9MICO</name>
<sequence length="70" mass="7794">MTVVAMTLRTDEELDTALEALSTHEGISKQEVVRRAVLERAERSSLRAAVDAILDVELVRFADALERLGR</sequence>
<gene>
    <name evidence="1" type="ORF">BN10_850005</name>
</gene>
<dbReference type="AlphaFoldDB" id="N0E312"/>
<dbReference type="EMBL" id="CAIZ01000158">
    <property type="protein sequence ID" value="CCH71247.1"/>
    <property type="molecule type" value="Genomic_DNA"/>
</dbReference>
<dbReference type="HOGENOM" id="CLU_203087_0_2_11"/>
<organism evidence="1 2">
    <name type="scientific">Phycicoccus elongatus Lp2</name>
    <dbReference type="NCBI Taxonomy" id="1193181"/>
    <lineage>
        <taxon>Bacteria</taxon>
        <taxon>Bacillati</taxon>
        <taxon>Actinomycetota</taxon>
        <taxon>Actinomycetes</taxon>
        <taxon>Micrococcales</taxon>
        <taxon>Intrasporangiaceae</taxon>
        <taxon>Phycicoccus</taxon>
    </lineage>
</organism>
<protein>
    <submittedName>
        <fullName evidence="1">CopG domain protein DNA-binding domain protein</fullName>
    </submittedName>
</protein>
<dbReference type="GO" id="GO:0003677">
    <property type="term" value="F:DNA binding"/>
    <property type="evidence" value="ECO:0007669"/>
    <property type="project" value="UniProtKB-KW"/>
</dbReference>
<dbReference type="STRING" id="1193181.BN10_850005"/>
<accession>N0E312</accession>
<evidence type="ECO:0000313" key="2">
    <source>
        <dbReference type="Proteomes" id="UP000013167"/>
    </source>
</evidence>
<proteinExistence type="predicted"/>
<keyword evidence="1" id="KW-0238">DNA-binding</keyword>
<evidence type="ECO:0000313" key="1">
    <source>
        <dbReference type="EMBL" id="CCH71247.1"/>
    </source>
</evidence>